<proteinExistence type="predicted"/>
<evidence type="ECO:0000313" key="3">
    <source>
        <dbReference type="RefSeq" id="XP_006557735.1"/>
    </source>
</evidence>
<reference evidence="1" key="1">
    <citation type="submission" date="2021-01" db="UniProtKB">
        <authorList>
            <consortium name="EnsemblMetazoa"/>
        </authorList>
    </citation>
    <scope>IDENTIFICATION</scope>
    <source>
        <strain evidence="1">DH4</strain>
    </source>
</reference>
<protein>
    <submittedName>
        <fullName evidence="3">Uncharacterized protein LOC100576260</fullName>
    </submittedName>
</protein>
<dbReference type="Proteomes" id="UP000005203">
    <property type="component" value="Linkage group LG7"/>
</dbReference>
<dbReference type="RefSeq" id="XP_006557735.1">
    <property type="nucleotide sequence ID" value="XM_006557672.3"/>
</dbReference>
<dbReference type="GeneID" id="100576260"/>
<keyword evidence="2" id="KW-1185">Reference proteome</keyword>
<gene>
    <name evidence="3" type="primary">LOC100576260</name>
</gene>
<evidence type="ECO:0000313" key="1">
    <source>
        <dbReference type="EnsemblMetazoa" id="XP_006557735"/>
    </source>
</evidence>
<accession>A0A8B6YQT3</accession>
<accession>A0A7M7LLV7</accession>
<sequence length="151" mass="17577">MSNTKMFSLFKISNSPSTNFLQEVFSPMKNIDRIVINKIITLFVFQGSRIRVLKTSHLRERRDENEDCENIAYITVILALKAIVDWNAPSREEDSLRSMCNLTIKRRSKSRIQKYMLYDRLHITSQPLTIARSFSYEPDCVIASHMLATDV</sequence>
<name>A0A7M7LLV7_APIME</name>
<dbReference type="KEGG" id="ame:100576260"/>
<evidence type="ECO:0000313" key="2">
    <source>
        <dbReference type="Proteomes" id="UP000005203"/>
    </source>
</evidence>
<organism evidence="1">
    <name type="scientific">Apis mellifera</name>
    <name type="common">Honeybee</name>
    <dbReference type="NCBI Taxonomy" id="7460"/>
    <lineage>
        <taxon>Eukaryota</taxon>
        <taxon>Metazoa</taxon>
        <taxon>Ecdysozoa</taxon>
        <taxon>Arthropoda</taxon>
        <taxon>Hexapoda</taxon>
        <taxon>Insecta</taxon>
        <taxon>Pterygota</taxon>
        <taxon>Neoptera</taxon>
        <taxon>Endopterygota</taxon>
        <taxon>Hymenoptera</taxon>
        <taxon>Apocrita</taxon>
        <taxon>Aculeata</taxon>
        <taxon>Apoidea</taxon>
        <taxon>Anthophila</taxon>
        <taxon>Apidae</taxon>
        <taxon>Apis</taxon>
    </lineage>
</organism>
<dbReference type="EnsemblMetazoa" id="XM_006557672">
    <property type="protein sequence ID" value="XP_006557735"/>
    <property type="gene ID" value="LOC100576260"/>
</dbReference>
<dbReference type="OrthoDB" id="10407140at2759"/>
<dbReference type="AlphaFoldDB" id="A0A7M7LLV7"/>
<reference evidence="3" key="2">
    <citation type="submission" date="2025-04" db="UniProtKB">
        <authorList>
            <consortium name="RefSeq"/>
        </authorList>
    </citation>
    <scope>IDENTIFICATION</scope>
    <source>
        <strain evidence="3">DH4</strain>
        <tissue evidence="3">Whole body</tissue>
    </source>
</reference>